<dbReference type="OrthoDB" id="248233at2759"/>
<dbReference type="InterPro" id="IPR027417">
    <property type="entry name" value="P-loop_NTPase"/>
</dbReference>
<keyword evidence="3" id="KW-0342">GTP-binding</keyword>
<dbReference type="FunFam" id="2.40.30.10:FF:000014">
    <property type="entry name" value="Probable GTP-binding protein 1"/>
    <property type="match status" value="1"/>
</dbReference>
<evidence type="ECO:0000256" key="1">
    <source>
        <dbReference type="ARBA" id="ARBA00007249"/>
    </source>
</evidence>
<dbReference type="GO" id="GO:0005525">
    <property type="term" value="F:GTP binding"/>
    <property type="evidence" value="ECO:0007669"/>
    <property type="project" value="UniProtKB-KW"/>
</dbReference>
<dbReference type="PROSITE" id="PS51722">
    <property type="entry name" value="G_TR_2"/>
    <property type="match status" value="1"/>
</dbReference>
<dbReference type="Pfam" id="PF00009">
    <property type="entry name" value="GTP_EFTU"/>
    <property type="match status" value="1"/>
</dbReference>
<dbReference type="InterPro" id="IPR000795">
    <property type="entry name" value="T_Tr_GTP-bd_dom"/>
</dbReference>
<dbReference type="InterPro" id="IPR035531">
    <property type="entry name" value="GTPBP1-like"/>
</dbReference>
<dbReference type="GO" id="GO:0003924">
    <property type="term" value="F:GTPase activity"/>
    <property type="evidence" value="ECO:0007669"/>
    <property type="project" value="InterPro"/>
</dbReference>
<evidence type="ECO:0000313" key="6">
    <source>
        <dbReference type="EMBL" id="RKU46910.1"/>
    </source>
</evidence>
<comment type="caution">
    <text evidence="6">The sequence shown here is derived from an EMBL/GenBank/DDBJ whole genome shotgun (WGS) entry which is preliminary data.</text>
</comment>
<feature type="domain" description="Tr-type G" evidence="5">
    <location>
        <begin position="194"/>
        <end position="425"/>
    </location>
</feature>
<dbReference type="InterPro" id="IPR009000">
    <property type="entry name" value="Transl_B-barrel_sf"/>
</dbReference>
<accession>A0A420YGB3</accession>
<name>A0A420YGB3_9PEZI</name>
<dbReference type="Gene3D" id="2.40.30.10">
    <property type="entry name" value="Translation factors"/>
    <property type="match status" value="1"/>
</dbReference>
<dbReference type="SUPFAM" id="SSF52540">
    <property type="entry name" value="P-loop containing nucleoside triphosphate hydrolases"/>
    <property type="match status" value="1"/>
</dbReference>
<dbReference type="PANTHER" id="PTHR43721:SF9">
    <property type="entry name" value="GTP-BINDING PROTEIN 1"/>
    <property type="match status" value="1"/>
</dbReference>
<feature type="compositionally biased region" description="Polar residues" evidence="4">
    <location>
        <begin position="627"/>
        <end position="648"/>
    </location>
</feature>
<dbReference type="SUPFAM" id="SSF50447">
    <property type="entry name" value="Translation proteins"/>
    <property type="match status" value="1"/>
</dbReference>
<keyword evidence="2" id="KW-0547">Nucleotide-binding</keyword>
<dbReference type="GO" id="GO:0003746">
    <property type="term" value="F:translation elongation factor activity"/>
    <property type="evidence" value="ECO:0007669"/>
    <property type="project" value="TreeGrafter"/>
</dbReference>
<dbReference type="Proteomes" id="UP000275385">
    <property type="component" value="Unassembled WGS sequence"/>
</dbReference>
<evidence type="ECO:0000256" key="3">
    <source>
        <dbReference type="ARBA" id="ARBA00023134"/>
    </source>
</evidence>
<dbReference type="STRING" id="177199.A0A420YGB3"/>
<dbReference type="Gene3D" id="3.40.50.300">
    <property type="entry name" value="P-loop containing nucleotide triphosphate hydrolases"/>
    <property type="match status" value="1"/>
</dbReference>
<feature type="region of interest" description="Disordered" evidence="4">
    <location>
        <begin position="619"/>
        <end position="658"/>
    </location>
</feature>
<gene>
    <name evidence="6" type="ORF">DL546_002465</name>
</gene>
<dbReference type="CDD" id="cd03694">
    <property type="entry name" value="GTPBP_II"/>
    <property type="match status" value="1"/>
</dbReference>
<protein>
    <recommendedName>
        <fullName evidence="5">Tr-type G domain-containing protein</fullName>
    </recommendedName>
</protein>
<proteinExistence type="inferred from homology"/>
<dbReference type="PANTHER" id="PTHR43721">
    <property type="entry name" value="ELONGATION FACTOR TU-RELATED"/>
    <property type="match status" value="1"/>
</dbReference>
<comment type="similarity">
    <text evidence="1">Belongs to the TRAFAC class translation factor GTPase superfamily. Classic translation factor GTPase family. EF-Tu/EF-1A subfamily.</text>
</comment>
<evidence type="ECO:0000256" key="4">
    <source>
        <dbReference type="SAM" id="MobiDB-lite"/>
    </source>
</evidence>
<dbReference type="AlphaFoldDB" id="A0A420YGB3"/>
<dbReference type="CDD" id="cd03708">
    <property type="entry name" value="GTPBP_III"/>
    <property type="match status" value="1"/>
</dbReference>
<organism evidence="6 7">
    <name type="scientific">Coniochaeta pulveracea</name>
    <dbReference type="NCBI Taxonomy" id="177199"/>
    <lineage>
        <taxon>Eukaryota</taxon>
        <taxon>Fungi</taxon>
        <taxon>Dikarya</taxon>
        <taxon>Ascomycota</taxon>
        <taxon>Pezizomycotina</taxon>
        <taxon>Sordariomycetes</taxon>
        <taxon>Sordariomycetidae</taxon>
        <taxon>Coniochaetales</taxon>
        <taxon>Coniochaetaceae</taxon>
        <taxon>Coniochaeta</taxon>
    </lineage>
</organism>
<evidence type="ECO:0000256" key="2">
    <source>
        <dbReference type="ARBA" id="ARBA00022741"/>
    </source>
</evidence>
<evidence type="ECO:0000313" key="7">
    <source>
        <dbReference type="Proteomes" id="UP000275385"/>
    </source>
</evidence>
<keyword evidence="7" id="KW-1185">Reference proteome</keyword>
<reference evidence="6 7" key="1">
    <citation type="submission" date="2018-08" db="EMBL/GenBank/DDBJ databases">
        <title>Draft genome of the lignicolous fungus Coniochaeta pulveracea.</title>
        <authorList>
            <person name="Borstlap C.J."/>
            <person name="De Witt R.N."/>
            <person name="Botha A."/>
            <person name="Volschenk H."/>
        </authorList>
    </citation>
    <scope>NUCLEOTIDE SEQUENCE [LARGE SCALE GENOMIC DNA]</scope>
    <source>
        <strain evidence="6 7">CAB683</strain>
    </source>
</reference>
<sequence length="658" mass="71869">MATRNAKLLPQERKKGEAALSEFAEYVEKQQEMRYPSYKAATSAAAAGKTTKTGEQTGAGAEEHHDELDAILDSLDLSDSKPRVRLRDLLLVTDEDSLRKLAEIITERCAEGSGETVFEIGFEGNNESMKLTREEWDIAYKRLVQAAKQANADCQLLLTKNVGGEVEGQPTTGKDKDCSGKVMIRQVPATVENVIETRIAVVGNVDAGKSSMLGVLVKGDLDDGRGRARVNLFRHKHEIETGRTSSVGMEIMGFDTRGQVVTSDTPGRKLSWEEIGKRSAKVITFSDLAGHERYLRTTVFGLLSSSPNYCLLMVAANNGLIGMSKEHLGIALALNVPVMVVITKIDICPPQILEQTITQITRILKSPGARKIPIFIRDREECINTATQFVSQRICPIFQVSNVTGENLDLVRMFLNILPHHGRYDADAPFEFHVNDTFSVPFVGTVVSGIIKSGIIHAGDPVLIGPDSNGKFIETAVRTIERKRINVPAASAGQSASFALKKVRRKEVRKGMVVLPKTETAVAPKVYREFVAEVLILSHATTIKTKYQAMLHVGPVSQTCAIIDVDRPFIRTGDRATVAFRFVQRPEYLAPGDRLLFREGRTKGLGIVKSVGYDYNHPLSQKDDGNGTDNGLVSGTTVVDSDDGNTQGAAGEVGHKKA</sequence>
<dbReference type="FunFam" id="3.40.50.300:FF:000091">
    <property type="entry name" value="Probable GTP-binding protein 1"/>
    <property type="match status" value="1"/>
</dbReference>
<feature type="region of interest" description="Disordered" evidence="4">
    <location>
        <begin position="37"/>
        <end position="61"/>
    </location>
</feature>
<dbReference type="Pfam" id="PF03144">
    <property type="entry name" value="GTP_EFTU_D2"/>
    <property type="match status" value="1"/>
</dbReference>
<dbReference type="CDD" id="cd04165">
    <property type="entry name" value="GTPBP1_like"/>
    <property type="match status" value="1"/>
</dbReference>
<dbReference type="InterPro" id="IPR004161">
    <property type="entry name" value="EFTu-like_2"/>
</dbReference>
<feature type="compositionally biased region" description="Low complexity" evidence="4">
    <location>
        <begin position="39"/>
        <end position="60"/>
    </location>
</feature>
<evidence type="ECO:0000259" key="5">
    <source>
        <dbReference type="PROSITE" id="PS51722"/>
    </source>
</evidence>
<dbReference type="SUPFAM" id="SSF50465">
    <property type="entry name" value="EF-Tu/eEF-1alpha/eIF2-gamma C-terminal domain"/>
    <property type="match status" value="1"/>
</dbReference>
<dbReference type="InterPro" id="IPR009001">
    <property type="entry name" value="Transl_elong_EF1A/Init_IF2_C"/>
</dbReference>
<dbReference type="EMBL" id="QVQW01000011">
    <property type="protein sequence ID" value="RKU46910.1"/>
    <property type="molecule type" value="Genomic_DNA"/>
</dbReference>
<dbReference type="InterPro" id="IPR050055">
    <property type="entry name" value="EF-Tu_GTPase"/>
</dbReference>